<feature type="domain" description="SIS" evidence="5">
    <location>
        <begin position="133"/>
        <end position="273"/>
    </location>
</feature>
<evidence type="ECO:0000259" key="5">
    <source>
        <dbReference type="PROSITE" id="PS51464"/>
    </source>
</evidence>
<dbReference type="Pfam" id="PF01380">
    <property type="entry name" value="SIS"/>
    <property type="match status" value="1"/>
</dbReference>
<dbReference type="GO" id="GO:0003700">
    <property type="term" value="F:DNA-binding transcription factor activity"/>
    <property type="evidence" value="ECO:0007669"/>
    <property type="project" value="InterPro"/>
</dbReference>
<dbReference type="RefSeq" id="WP_020581834.1">
    <property type="nucleotide sequence ID" value="NZ_JOJP01000001.1"/>
</dbReference>
<dbReference type="SUPFAM" id="SSF46689">
    <property type="entry name" value="Homeodomain-like"/>
    <property type="match status" value="1"/>
</dbReference>
<dbReference type="Gene3D" id="1.10.10.10">
    <property type="entry name" value="Winged helix-like DNA-binding domain superfamily/Winged helix DNA-binding domain"/>
    <property type="match status" value="1"/>
</dbReference>
<protein>
    <recommendedName>
        <fullName evidence="8">RpiR family transcriptional regulator</fullName>
    </recommendedName>
</protein>
<dbReference type="PANTHER" id="PTHR30514:SF1">
    <property type="entry name" value="HTH-TYPE TRANSCRIPTIONAL REGULATOR HEXR-RELATED"/>
    <property type="match status" value="1"/>
</dbReference>
<dbReference type="InterPro" id="IPR009057">
    <property type="entry name" value="Homeodomain-like_sf"/>
</dbReference>
<dbReference type="InterPro" id="IPR036388">
    <property type="entry name" value="WH-like_DNA-bd_sf"/>
</dbReference>
<keyword evidence="3" id="KW-0804">Transcription</keyword>
<dbReference type="SUPFAM" id="SSF53697">
    <property type="entry name" value="SIS domain"/>
    <property type="match status" value="1"/>
</dbReference>
<dbReference type="InterPro" id="IPR000281">
    <property type="entry name" value="HTH_RpiR"/>
</dbReference>
<dbReference type="Gene3D" id="3.40.50.10490">
    <property type="entry name" value="Glucose-6-phosphate isomerase like protein, domain 1"/>
    <property type="match status" value="1"/>
</dbReference>
<dbReference type="CDD" id="cd05013">
    <property type="entry name" value="SIS_RpiR"/>
    <property type="match status" value="1"/>
</dbReference>
<dbReference type="EMBL" id="JOJP01000001">
    <property type="protein sequence ID" value="KEI73301.1"/>
    <property type="molecule type" value="Genomic_DNA"/>
</dbReference>
<sequence>MKQDSDYGLLARLRSRFDHLSPALAKINRFVTEHPDTVIHQTLIELAETSGASEASVVRFCRDSGFKSFSEFRIALSTSLVMDQHEHALNKSSEEHIEFDIASLDNVELGLKKTMDALNDTCTLLDIDALTKASNSIINAGNLYFFGVGASAVIAQYGQYRLMRLGFNTTGLTNMHSAIMTVACMKKDDVILLISGSGNTRDLLTTAQKALIQQGVVIAITGNPKSELAKLSQVCLHTSVTESFHSAGAFSSKLAQLFVMDALVNKIVEQRPELRRNFAQTAESIVFSQ</sequence>
<dbReference type="Pfam" id="PF01418">
    <property type="entry name" value="HTH_6"/>
    <property type="match status" value="1"/>
</dbReference>
<dbReference type="AlphaFoldDB" id="A0A081KGM5"/>
<keyword evidence="1" id="KW-0805">Transcription regulation</keyword>
<dbReference type="Proteomes" id="UP000027997">
    <property type="component" value="Unassembled WGS sequence"/>
</dbReference>
<dbReference type="PANTHER" id="PTHR30514">
    <property type="entry name" value="GLUCOKINASE"/>
    <property type="match status" value="1"/>
</dbReference>
<evidence type="ECO:0000256" key="2">
    <source>
        <dbReference type="ARBA" id="ARBA00023125"/>
    </source>
</evidence>
<keyword evidence="7" id="KW-1185">Reference proteome</keyword>
<dbReference type="PROSITE" id="PS51464">
    <property type="entry name" value="SIS"/>
    <property type="match status" value="1"/>
</dbReference>
<proteinExistence type="predicted"/>
<feature type="domain" description="HTH rpiR-type" evidence="4">
    <location>
        <begin position="7"/>
        <end position="83"/>
    </location>
</feature>
<dbReference type="eggNOG" id="COG1737">
    <property type="taxonomic scope" value="Bacteria"/>
</dbReference>
<evidence type="ECO:0000259" key="4">
    <source>
        <dbReference type="PROSITE" id="PS51071"/>
    </source>
</evidence>
<dbReference type="InterPro" id="IPR046348">
    <property type="entry name" value="SIS_dom_sf"/>
</dbReference>
<evidence type="ECO:0000313" key="7">
    <source>
        <dbReference type="Proteomes" id="UP000027997"/>
    </source>
</evidence>
<dbReference type="STRING" id="305900.GV64_23575"/>
<evidence type="ECO:0000256" key="3">
    <source>
        <dbReference type="ARBA" id="ARBA00023163"/>
    </source>
</evidence>
<accession>A0A081KGM5</accession>
<dbReference type="InterPro" id="IPR047640">
    <property type="entry name" value="RpiR-like"/>
</dbReference>
<dbReference type="InterPro" id="IPR001347">
    <property type="entry name" value="SIS_dom"/>
</dbReference>
<dbReference type="InterPro" id="IPR035472">
    <property type="entry name" value="RpiR-like_SIS"/>
</dbReference>
<reference evidence="6 7" key="1">
    <citation type="submission" date="2014-06" db="EMBL/GenBank/DDBJ databases">
        <title>Whole Genome Sequences of Three Symbiotic Endozoicomonas Bacteria.</title>
        <authorList>
            <person name="Neave M.J."/>
            <person name="Apprill A."/>
            <person name="Voolstra C.R."/>
        </authorList>
    </citation>
    <scope>NUCLEOTIDE SEQUENCE [LARGE SCALE GENOMIC DNA]</scope>
    <source>
        <strain evidence="6 7">DSM 22380</strain>
    </source>
</reference>
<comment type="caution">
    <text evidence="6">The sequence shown here is derived from an EMBL/GenBank/DDBJ whole genome shotgun (WGS) entry which is preliminary data.</text>
</comment>
<dbReference type="GO" id="GO:0097367">
    <property type="term" value="F:carbohydrate derivative binding"/>
    <property type="evidence" value="ECO:0007669"/>
    <property type="project" value="InterPro"/>
</dbReference>
<name>A0A081KGM5_9GAMM</name>
<evidence type="ECO:0000313" key="6">
    <source>
        <dbReference type="EMBL" id="KEI73301.1"/>
    </source>
</evidence>
<dbReference type="PROSITE" id="PS51071">
    <property type="entry name" value="HTH_RPIR"/>
    <property type="match status" value="1"/>
</dbReference>
<dbReference type="GO" id="GO:0003677">
    <property type="term" value="F:DNA binding"/>
    <property type="evidence" value="ECO:0007669"/>
    <property type="project" value="UniProtKB-KW"/>
</dbReference>
<evidence type="ECO:0008006" key="8">
    <source>
        <dbReference type="Google" id="ProtNLM"/>
    </source>
</evidence>
<evidence type="ECO:0000256" key="1">
    <source>
        <dbReference type="ARBA" id="ARBA00023015"/>
    </source>
</evidence>
<keyword evidence="2" id="KW-0238">DNA-binding</keyword>
<gene>
    <name evidence="6" type="ORF">GV64_23575</name>
</gene>
<organism evidence="6 7">
    <name type="scientific">Endozoicomonas elysicola</name>
    <dbReference type="NCBI Taxonomy" id="305900"/>
    <lineage>
        <taxon>Bacteria</taxon>
        <taxon>Pseudomonadati</taxon>
        <taxon>Pseudomonadota</taxon>
        <taxon>Gammaproteobacteria</taxon>
        <taxon>Oceanospirillales</taxon>
        <taxon>Endozoicomonadaceae</taxon>
        <taxon>Endozoicomonas</taxon>
    </lineage>
</organism>
<dbReference type="GO" id="GO:1901135">
    <property type="term" value="P:carbohydrate derivative metabolic process"/>
    <property type="evidence" value="ECO:0007669"/>
    <property type="project" value="InterPro"/>
</dbReference>